<dbReference type="EC" id="3.5.1.98" evidence="3"/>
<evidence type="ECO:0000313" key="12">
    <source>
        <dbReference type="Proteomes" id="UP001149813"/>
    </source>
</evidence>
<dbReference type="AlphaFoldDB" id="A0A9W7Y3D7"/>
<evidence type="ECO:0000313" key="11">
    <source>
        <dbReference type="EMBL" id="KAJ1723248.1"/>
    </source>
</evidence>
<comment type="subcellular location">
    <subcellularLocation>
        <location evidence="1">Nucleus</location>
    </subcellularLocation>
</comment>
<dbReference type="InterPro" id="IPR023801">
    <property type="entry name" value="His_deacetylse_dom"/>
</dbReference>
<dbReference type="GO" id="GO:0141221">
    <property type="term" value="F:histone deacetylase activity, hydrolytic mechanism"/>
    <property type="evidence" value="ECO:0007669"/>
    <property type="project" value="UniProtKB-EC"/>
</dbReference>
<evidence type="ECO:0000256" key="5">
    <source>
        <dbReference type="ARBA" id="ARBA00022801"/>
    </source>
</evidence>
<evidence type="ECO:0000256" key="9">
    <source>
        <dbReference type="ARBA" id="ARBA00023242"/>
    </source>
</evidence>
<dbReference type="InterPro" id="IPR000286">
    <property type="entry name" value="HDACs"/>
</dbReference>
<keyword evidence="8" id="KW-0804">Transcription</keyword>
<evidence type="ECO:0000256" key="1">
    <source>
        <dbReference type="ARBA" id="ARBA00004123"/>
    </source>
</evidence>
<keyword evidence="7" id="KW-0805">Transcription regulation</keyword>
<accession>A0A9W7Y3D7</accession>
<proteinExistence type="inferred from homology"/>
<dbReference type="SUPFAM" id="SSF52768">
    <property type="entry name" value="Arginase/deacetylase"/>
    <property type="match status" value="1"/>
</dbReference>
<sequence length="423" mass="47224">MKRKIDRRMLQEHFETRVGYVYDIRMRYHCSLDDAVDDPHPEDPRRTHWIYNLLEKSDLINLMHQVQIYPATNAQILRVHKSKYIEALERTELMERDMLITEQEKYDSVYLCAESYYCAKMSAGALIALCQGVASGQVDCGFAIVRPPGHHACKSEAMGFCLLNNVGIAVEDLFYNMLAKRIMVVDWDVHHGNGIQKMFIKNRDVLYCSLHRYDGGEFYPGSKEGSMDQVGEEPAAGFNINIPWVASGMGDGDYMYAFKNLVLPVAREFKPDIIIVAAGFDAAVNDPIGECAVTPECYAAMTSMLKEVCGKIVLSLEGGYNLDAVSNSALGCIKALLGVKWKAGFIPEAASYNGYATLSAAEVNGVPMSKHIVSPSWKAIPDWSAEFEVVDAYNAEPSTLGKDVVDQVINIHKKYWTCLHTAE</sequence>
<name>A0A9W7Y3D7_9FUNG</name>
<organism evidence="11 12">
    <name type="scientific">Coemansia erecta</name>
    <dbReference type="NCBI Taxonomy" id="147472"/>
    <lineage>
        <taxon>Eukaryota</taxon>
        <taxon>Fungi</taxon>
        <taxon>Fungi incertae sedis</taxon>
        <taxon>Zoopagomycota</taxon>
        <taxon>Kickxellomycotina</taxon>
        <taxon>Kickxellomycetes</taxon>
        <taxon>Kickxellales</taxon>
        <taxon>Kickxellaceae</taxon>
        <taxon>Coemansia</taxon>
    </lineage>
</organism>
<feature type="domain" description="Histone deacetylase" evidence="10">
    <location>
        <begin position="40"/>
        <end position="335"/>
    </location>
</feature>
<dbReference type="PANTHER" id="PTHR10625:SF5">
    <property type="entry name" value="HISTONE DEACETYLASE"/>
    <property type="match status" value="1"/>
</dbReference>
<comment type="similarity">
    <text evidence="2">Belongs to the histone deacetylase family. HD type 2 subfamily.</text>
</comment>
<dbReference type="InterPro" id="IPR023696">
    <property type="entry name" value="Ureohydrolase_dom_sf"/>
</dbReference>
<evidence type="ECO:0000256" key="2">
    <source>
        <dbReference type="ARBA" id="ARBA00007738"/>
    </source>
</evidence>
<evidence type="ECO:0000256" key="6">
    <source>
        <dbReference type="ARBA" id="ARBA00022853"/>
    </source>
</evidence>
<dbReference type="GO" id="GO:0000118">
    <property type="term" value="C:histone deacetylase complex"/>
    <property type="evidence" value="ECO:0007669"/>
    <property type="project" value="TreeGrafter"/>
</dbReference>
<reference evidence="11" key="1">
    <citation type="submission" date="2022-07" db="EMBL/GenBank/DDBJ databases">
        <title>Phylogenomic reconstructions and comparative analyses of Kickxellomycotina fungi.</title>
        <authorList>
            <person name="Reynolds N.K."/>
            <person name="Stajich J.E."/>
            <person name="Barry K."/>
            <person name="Grigoriev I.V."/>
            <person name="Crous P."/>
            <person name="Smith M.E."/>
        </authorList>
    </citation>
    <scope>NUCLEOTIDE SEQUENCE</scope>
    <source>
        <strain evidence="11">NBRC 32514</strain>
    </source>
</reference>
<keyword evidence="4" id="KW-0678">Repressor</keyword>
<dbReference type="EMBL" id="JANBOJ010000075">
    <property type="protein sequence ID" value="KAJ1723248.1"/>
    <property type="molecule type" value="Genomic_DNA"/>
</dbReference>
<dbReference type="PANTHER" id="PTHR10625">
    <property type="entry name" value="HISTONE DEACETYLASE HDAC1-RELATED"/>
    <property type="match status" value="1"/>
</dbReference>
<dbReference type="OrthoDB" id="424012at2759"/>
<evidence type="ECO:0000256" key="4">
    <source>
        <dbReference type="ARBA" id="ARBA00022491"/>
    </source>
</evidence>
<dbReference type="InterPro" id="IPR037138">
    <property type="entry name" value="His_deacetylse_dom_sf"/>
</dbReference>
<evidence type="ECO:0000256" key="7">
    <source>
        <dbReference type="ARBA" id="ARBA00023015"/>
    </source>
</evidence>
<evidence type="ECO:0000256" key="8">
    <source>
        <dbReference type="ARBA" id="ARBA00023163"/>
    </source>
</evidence>
<dbReference type="Gene3D" id="3.40.800.20">
    <property type="entry name" value="Histone deacetylase domain"/>
    <property type="match status" value="1"/>
</dbReference>
<dbReference type="PRINTS" id="PR01270">
    <property type="entry name" value="HDASUPER"/>
</dbReference>
<dbReference type="Proteomes" id="UP001149813">
    <property type="component" value="Unassembled WGS sequence"/>
</dbReference>
<dbReference type="Pfam" id="PF00850">
    <property type="entry name" value="Hist_deacetyl"/>
    <property type="match status" value="1"/>
</dbReference>
<keyword evidence="9" id="KW-0539">Nucleus</keyword>
<protein>
    <recommendedName>
        <fullName evidence="3">histone deacetylase</fullName>
        <ecNumber evidence="3">3.5.1.98</ecNumber>
    </recommendedName>
</protein>
<keyword evidence="6" id="KW-0156">Chromatin regulator</keyword>
<keyword evidence="12" id="KW-1185">Reference proteome</keyword>
<gene>
    <name evidence="11" type="primary">HDA1</name>
    <name evidence="11" type="ORF">LPJ53_002413</name>
</gene>
<keyword evidence="5 11" id="KW-0378">Hydrolase</keyword>
<dbReference type="GO" id="GO:0040029">
    <property type="term" value="P:epigenetic regulation of gene expression"/>
    <property type="evidence" value="ECO:0007669"/>
    <property type="project" value="TreeGrafter"/>
</dbReference>
<comment type="caution">
    <text evidence="11">The sequence shown here is derived from an EMBL/GenBank/DDBJ whole genome shotgun (WGS) entry which is preliminary data.</text>
</comment>
<evidence type="ECO:0000256" key="3">
    <source>
        <dbReference type="ARBA" id="ARBA00012111"/>
    </source>
</evidence>
<evidence type="ECO:0000259" key="10">
    <source>
        <dbReference type="Pfam" id="PF00850"/>
    </source>
</evidence>